<gene>
    <name evidence="2" type="ORF">ZOSMA_197G00160</name>
</gene>
<accession>A0A0K9PNM1</accession>
<feature type="compositionally biased region" description="Basic and acidic residues" evidence="1">
    <location>
        <begin position="149"/>
        <end position="163"/>
    </location>
</feature>
<sequence>MKNSGEDRMEVEDDRSLRQAGSQENQIKEEKNENQWKNSNKMKHRSEYLVNNEDFFDHLEKDYPNLGLIGDRQDRGKQEKDSENNSKGKDKTNDVLTTNKNNDKYGDKAQNTVSSPTTFRNDKDNNKRGGKINTKPSGSQEKINGSYEDSTKDPIKTKSRSEGGNKVGADPNKVKDPFKIHGSTETRPNSSKNHGEHPRIQKGLPGSHQEPLPMDLSGSPGDLNEPFDNLNGPKVDLINDMTGSGVGQIRPDNLTIGAKELGGVNEELARTYLEPPEKQELLANYFRSQQDALAMALENPNGEMDRSY</sequence>
<evidence type="ECO:0000256" key="1">
    <source>
        <dbReference type="SAM" id="MobiDB-lite"/>
    </source>
</evidence>
<feature type="compositionally biased region" description="Polar residues" evidence="1">
    <location>
        <begin position="109"/>
        <end position="119"/>
    </location>
</feature>
<dbReference type="AlphaFoldDB" id="A0A0K9PNM1"/>
<evidence type="ECO:0000313" key="2">
    <source>
        <dbReference type="EMBL" id="KMZ70643.1"/>
    </source>
</evidence>
<comment type="caution">
    <text evidence="2">The sequence shown here is derived from an EMBL/GenBank/DDBJ whole genome shotgun (WGS) entry which is preliminary data.</text>
</comment>
<dbReference type="EMBL" id="LFYR01000721">
    <property type="protein sequence ID" value="KMZ70643.1"/>
    <property type="molecule type" value="Genomic_DNA"/>
</dbReference>
<proteinExistence type="predicted"/>
<feature type="compositionally biased region" description="Basic and acidic residues" evidence="1">
    <location>
        <begin position="172"/>
        <end position="184"/>
    </location>
</feature>
<feature type="region of interest" description="Disordered" evidence="1">
    <location>
        <begin position="1"/>
        <end position="44"/>
    </location>
</feature>
<feature type="region of interest" description="Disordered" evidence="1">
    <location>
        <begin position="63"/>
        <end position="250"/>
    </location>
</feature>
<keyword evidence="3" id="KW-1185">Reference proteome</keyword>
<feature type="compositionally biased region" description="Basic and acidic residues" evidence="1">
    <location>
        <begin position="71"/>
        <end position="93"/>
    </location>
</feature>
<name>A0A0K9PNM1_ZOSMR</name>
<feature type="compositionally biased region" description="Polar residues" evidence="1">
    <location>
        <begin position="134"/>
        <end position="143"/>
    </location>
</feature>
<evidence type="ECO:0000313" key="3">
    <source>
        <dbReference type="Proteomes" id="UP000036987"/>
    </source>
</evidence>
<reference evidence="3" key="1">
    <citation type="journal article" date="2016" name="Nature">
        <title>The genome of the seagrass Zostera marina reveals angiosperm adaptation to the sea.</title>
        <authorList>
            <person name="Olsen J.L."/>
            <person name="Rouze P."/>
            <person name="Verhelst B."/>
            <person name="Lin Y.-C."/>
            <person name="Bayer T."/>
            <person name="Collen J."/>
            <person name="Dattolo E."/>
            <person name="De Paoli E."/>
            <person name="Dittami S."/>
            <person name="Maumus F."/>
            <person name="Michel G."/>
            <person name="Kersting A."/>
            <person name="Lauritano C."/>
            <person name="Lohaus R."/>
            <person name="Toepel M."/>
            <person name="Tonon T."/>
            <person name="Vanneste K."/>
            <person name="Amirebrahimi M."/>
            <person name="Brakel J."/>
            <person name="Bostroem C."/>
            <person name="Chovatia M."/>
            <person name="Grimwood J."/>
            <person name="Jenkins J.W."/>
            <person name="Jueterbock A."/>
            <person name="Mraz A."/>
            <person name="Stam W.T."/>
            <person name="Tice H."/>
            <person name="Bornberg-Bauer E."/>
            <person name="Green P.J."/>
            <person name="Pearson G.A."/>
            <person name="Procaccini G."/>
            <person name="Duarte C.M."/>
            <person name="Schmutz J."/>
            <person name="Reusch T.B.H."/>
            <person name="Van de Peer Y."/>
        </authorList>
    </citation>
    <scope>NUCLEOTIDE SEQUENCE [LARGE SCALE GENOMIC DNA]</scope>
    <source>
        <strain evidence="3">cv. Finnish</strain>
    </source>
</reference>
<protein>
    <submittedName>
        <fullName evidence="2">Uncharacterized protein</fullName>
    </submittedName>
</protein>
<organism evidence="2 3">
    <name type="scientific">Zostera marina</name>
    <name type="common">Eelgrass</name>
    <dbReference type="NCBI Taxonomy" id="29655"/>
    <lineage>
        <taxon>Eukaryota</taxon>
        <taxon>Viridiplantae</taxon>
        <taxon>Streptophyta</taxon>
        <taxon>Embryophyta</taxon>
        <taxon>Tracheophyta</taxon>
        <taxon>Spermatophyta</taxon>
        <taxon>Magnoliopsida</taxon>
        <taxon>Liliopsida</taxon>
        <taxon>Zosteraceae</taxon>
        <taxon>Zostera</taxon>
    </lineage>
</organism>
<dbReference type="Proteomes" id="UP000036987">
    <property type="component" value="Unassembled WGS sequence"/>
</dbReference>